<proteinExistence type="predicted"/>
<gene>
    <name evidence="1" type="ORF">DAT561_1018</name>
</gene>
<sequence length="40" mass="5024">MEQLYFTKDKRKDKDKFKKDENKLKKLPFIFINRITFIQS</sequence>
<protein>
    <submittedName>
        <fullName evidence="1">Uncharacterized protein</fullName>
    </submittedName>
</protein>
<dbReference type="EMBL" id="AP018492">
    <property type="protein sequence ID" value="BBC61130.1"/>
    <property type="molecule type" value="Genomic_DNA"/>
</dbReference>
<accession>A0A2Z5Y2Z4</accession>
<dbReference type="Proteomes" id="UP000269226">
    <property type="component" value="Chromosome"/>
</dbReference>
<dbReference type="AlphaFoldDB" id="A0A2Z5Y2Z4"/>
<reference evidence="1 2" key="1">
    <citation type="submission" date="2018-01" db="EMBL/GenBank/DDBJ databases">
        <title>Whole genome sequence of Melissococcus plutonius DAT561.</title>
        <authorList>
            <person name="Okumura K."/>
            <person name="Takamatsu D."/>
            <person name="Okura M."/>
        </authorList>
    </citation>
    <scope>NUCLEOTIDE SEQUENCE [LARGE SCALE GENOMIC DNA]</scope>
    <source>
        <strain evidence="1 2">DAT561</strain>
    </source>
</reference>
<evidence type="ECO:0000313" key="1">
    <source>
        <dbReference type="EMBL" id="BBC61130.1"/>
    </source>
</evidence>
<name>A0A2Z5Y2Z4_9ENTE</name>
<evidence type="ECO:0000313" key="2">
    <source>
        <dbReference type="Proteomes" id="UP000269226"/>
    </source>
</evidence>
<organism evidence="1 2">
    <name type="scientific">Melissococcus plutonius</name>
    <dbReference type="NCBI Taxonomy" id="33970"/>
    <lineage>
        <taxon>Bacteria</taxon>
        <taxon>Bacillati</taxon>
        <taxon>Bacillota</taxon>
        <taxon>Bacilli</taxon>
        <taxon>Lactobacillales</taxon>
        <taxon>Enterococcaceae</taxon>
        <taxon>Melissococcus</taxon>
    </lineage>
</organism>